<dbReference type="Proteomes" id="UP000681075">
    <property type="component" value="Unassembled WGS sequence"/>
</dbReference>
<name>A0A8S8XBC5_9PROT</name>
<evidence type="ECO:0000313" key="2">
    <source>
        <dbReference type="EMBL" id="GIL40763.1"/>
    </source>
</evidence>
<dbReference type="PROSITE" id="PS51257">
    <property type="entry name" value="PROKAR_LIPOPROTEIN"/>
    <property type="match status" value="1"/>
</dbReference>
<dbReference type="RefSeq" id="WP_420243953.1">
    <property type="nucleotide sequence ID" value="NZ_BOPV01000001.1"/>
</dbReference>
<comment type="caution">
    <text evidence="2">The sequence shown here is derived from an EMBL/GenBank/DDBJ whole genome shotgun (WGS) entry which is preliminary data.</text>
</comment>
<dbReference type="EMBL" id="BOPV01000001">
    <property type="protein sequence ID" value="GIL40763.1"/>
    <property type="molecule type" value="Genomic_DNA"/>
</dbReference>
<keyword evidence="3" id="KW-1185">Reference proteome</keyword>
<proteinExistence type="predicted"/>
<feature type="signal peptide" evidence="1">
    <location>
        <begin position="1"/>
        <end position="24"/>
    </location>
</feature>
<evidence type="ECO:0000313" key="3">
    <source>
        <dbReference type="Proteomes" id="UP000681075"/>
    </source>
</evidence>
<feature type="chain" id="PRO_5035909350" evidence="1">
    <location>
        <begin position="25"/>
        <end position="167"/>
    </location>
</feature>
<sequence>MKLRLLALLAVLTLTACGFQPLYAKRGPMGGLAGEELAKVRIANIPDRTGQQLRNALIDRMQPQGPTEPAYRLEVSLLEQQVNLGIQQDATATRGQLRYSGTYVLRDASGKELTRESFRASPSFNILQSEFGTILSSEDARERGLRQIADDITGRLALYFTREKKAA</sequence>
<keyword evidence="1" id="KW-0732">Signal</keyword>
<gene>
    <name evidence="2" type="ORF">TMPK1_30000</name>
</gene>
<organism evidence="2 3">
    <name type="scientific">Roseiterribacter gracilis</name>
    <dbReference type="NCBI Taxonomy" id="2812848"/>
    <lineage>
        <taxon>Bacteria</taxon>
        <taxon>Pseudomonadati</taxon>
        <taxon>Pseudomonadota</taxon>
        <taxon>Alphaproteobacteria</taxon>
        <taxon>Rhodospirillales</taxon>
        <taxon>Roseiterribacteraceae</taxon>
        <taxon>Roseiterribacter</taxon>
    </lineage>
</organism>
<dbReference type="Gene3D" id="3.30.160.150">
    <property type="entry name" value="Lipoprotein like domain"/>
    <property type="match status" value="1"/>
</dbReference>
<dbReference type="GO" id="GO:0043165">
    <property type="term" value="P:Gram-negative-bacterium-type cell outer membrane assembly"/>
    <property type="evidence" value="ECO:0007669"/>
    <property type="project" value="InterPro"/>
</dbReference>
<reference evidence="2" key="1">
    <citation type="submission" date="2021-02" db="EMBL/GenBank/DDBJ databases">
        <title>Genome sequence of Rhodospirillales sp. strain TMPK1 isolated from soil.</title>
        <authorList>
            <person name="Nakai R."/>
            <person name="Kusada H."/>
            <person name="Tamaki H."/>
        </authorList>
    </citation>
    <scope>NUCLEOTIDE SEQUENCE</scope>
    <source>
        <strain evidence="2">TMPK1</strain>
    </source>
</reference>
<dbReference type="AlphaFoldDB" id="A0A8S8XBC5"/>
<dbReference type="Pfam" id="PF04390">
    <property type="entry name" value="LptE"/>
    <property type="match status" value="1"/>
</dbReference>
<dbReference type="InterPro" id="IPR007485">
    <property type="entry name" value="LPS_assembly_LptE"/>
</dbReference>
<dbReference type="GO" id="GO:0019867">
    <property type="term" value="C:outer membrane"/>
    <property type="evidence" value="ECO:0007669"/>
    <property type="project" value="InterPro"/>
</dbReference>
<evidence type="ECO:0000256" key="1">
    <source>
        <dbReference type="SAM" id="SignalP"/>
    </source>
</evidence>
<protein>
    <submittedName>
        <fullName evidence="2">Twin-arginine translocation pathway signal protein</fullName>
    </submittedName>
</protein>
<accession>A0A8S8XBC5</accession>